<evidence type="ECO:0000256" key="1">
    <source>
        <dbReference type="ARBA" id="ARBA00004496"/>
    </source>
</evidence>
<dbReference type="InterPro" id="IPR011129">
    <property type="entry name" value="CSD"/>
</dbReference>
<accession>A0A1G2MGY7</accession>
<dbReference type="InterPro" id="IPR012156">
    <property type="entry name" value="Cold_shock_CspA"/>
</dbReference>
<dbReference type="PIRSF" id="PIRSF002599">
    <property type="entry name" value="Cold_shock_A"/>
    <property type="match status" value="1"/>
</dbReference>
<dbReference type="GO" id="GO:0005737">
    <property type="term" value="C:cytoplasm"/>
    <property type="evidence" value="ECO:0007669"/>
    <property type="project" value="UniProtKB-SubCell"/>
</dbReference>
<comment type="subcellular location">
    <subcellularLocation>
        <location evidence="1 3">Cytoplasm</location>
    </subcellularLocation>
</comment>
<dbReference type="GO" id="GO:0003676">
    <property type="term" value="F:nucleic acid binding"/>
    <property type="evidence" value="ECO:0007669"/>
    <property type="project" value="InterPro"/>
</dbReference>
<dbReference type="Pfam" id="PF00313">
    <property type="entry name" value="CSD"/>
    <property type="match status" value="1"/>
</dbReference>
<dbReference type="Proteomes" id="UP000176493">
    <property type="component" value="Unassembled WGS sequence"/>
</dbReference>
<dbReference type="SUPFAM" id="SSF50249">
    <property type="entry name" value="Nucleic acid-binding proteins"/>
    <property type="match status" value="1"/>
</dbReference>
<sequence length="65" mass="7082">MTGTIKKLTDKGFGFITGEGLSKDLFFHSKALVGVQFSELQEGDKVSFETEESPKGMNAVNVQRA</sequence>
<name>A0A1G2MGY7_9BACT</name>
<dbReference type="AlphaFoldDB" id="A0A1G2MGY7"/>
<dbReference type="InterPro" id="IPR002059">
    <property type="entry name" value="CSP_DNA-bd"/>
</dbReference>
<dbReference type="PRINTS" id="PR00050">
    <property type="entry name" value="COLDSHOCK"/>
</dbReference>
<dbReference type="InterPro" id="IPR012340">
    <property type="entry name" value="NA-bd_OB-fold"/>
</dbReference>
<keyword evidence="2" id="KW-0963">Cytoplasm</keyword>
<reference evidence="5 6" key="1">
    <citation type="journal article" date="2016" name="Nat. Commun.">
        <title>Thousands of microbial genomes shed light on interconnected biogeochemical processes in an aquifer system.</title>
        <authorList>
            <person name="Anantharaman K."/>
            <person name="Brown C.T."/>
            <person name="Hug L.A."/>
            <person name="Sharon I."/>
            <person name="Castelle C.J."/>
            <person name="Probst A.J."/>
            <person name="Thomas B.C."/>
            <person name="Singh A."/>
            <person name="Wilkins M.J."/>
            <person name="Karaoz U."/>
            <person name="Brodie E.L."/>
            <person name="Williams K.H."/>
            <person name="Hubbard S.S."/>
            <person name="Banfield J.F."/>
        </authorList>
    </citation>
    <scope>NUCLEOTIDE SEQUENCE [LARGE SCALE GENOMIC DNA]</scope>
</reference>
<dbReference type="EMBL" id="MHRJ01000015">
    <property type="protein sequence ID" value="OHA23138.1"/>
    <property type="molecule type" value="Genomic_DNA"/>
</dbReference>
<proteinExistence type="predicted"/>
<dbReference type="Gene3D" id="2.40.50.140">
    <property type="entry name" value="Nucleic acid-binding proteins"/>
    <property type="match status" value="1"/>
</dbReference>
<evidence type="ECO:0000256" key="2">
    <source>
        <dbReference type="ARBA" id="ARBA00022490"/>
    </source>
</evidence>
<evidence type="ECO:0000313" key="6">
    <source>
        <dbReference type="Proteomes" id="UP000176493"/>
    </source>
</evidence>
<dbReference type="InterPro" id="IPR019844">
    <property type="entry name" value="CSD_CS"/>
</dbReference>
<feature type="domain" description="CSD" evidence="4">
    <location>
        <begin position="1"/>
        <end position="64"/>
    </location>
</feature>
<comment type="caution">
    <text evidence="5">The sequence shown here is derived from an EMBL/GenBank/DDBJ whole genome shotgun (WGS) entry which is preliminary data.</text>
</comment>
<protein>
    <submittedName>
        <fullName evidence="5">Cold-shock protein</fullName>
    </submittedName>
</protein>
<gene>
    <name evidence="5" type="ORF">A2W52_00200</name>
</gene>
<dbReference type="PROSITE" id="PS00352">
    <property type="entry name" value="CSD_1"/>
    <property type="match status" value="1"/>
</dbReference>
<evidence type="ECO:0000313" key="5">
    <source>
        <dbReference type="EMBL" id="OHA23138.1"/>
    </source>
</evidence>
<dbReference type="PROSITE" id="PS51857">
    <property type="entry name" value="CSD_2"/>
    <property type="match status" value="1"/>
</dbReference>
<evidence type="ECO:0000259" key="4">
    <source>
        <dbReference type="PROSITE" id="PS51857"/>
    </source>
</evidence>
<evidence type="ECO:0000256" key="3">
    <source>
        <dbReference type="RuleBase" id="RU000408"/>
    </source>
</evidence>
<organism evidence="5 6">
    <name type="scientific">Candidatus Taylorbacteria bacterium RIFCSPHIGHO2_02_49_25</name>
    <dbReference type="NCBI Taxonomy" id="1802305"/>
    <lineage>
        <taxon>Bacteria</taxon>
        <taxon>Candidatus Tayloriibacteriota</taxon>
    </lineage>
</organism>
<dbReference type="SMART" id="SM00357">
    <property type="entry name" value="CSP"/>
    <property type="match status" value="1"/>
</dbReference>
<dbReference type="CDD" id="cd04458">
    <property type="entry name" value="CSP_CDS"/>
    <property type="match status" value="1"/>
</dbReference>